<name>A0AA88GYS1_NAELO</name>
<dbReference type="Gene3D" id="3.80.10.10">
    <property type="entry name" value="Ribonuclease Inhibitor"/>
    <property type="match status" value="2"/>
</dbReference>
<dbReference type="EMBL" id="PYSW02000010">
    <property type="protein sequence ID" value="KAG2388476.1"/>
    <property type="molecule type" value="Genomic_DNA"/>
</dbReference>
<dbReference type="GeneID" id="68093102"/>
<dbReference type="PANTHER" id="PTHR24113">
    <property type="entry name" value="RAN GTPASE-ACTIVATING PROTEIN 1"/>
    <property type="match status" value="1"/>
</dbReference>
<evidence type="ECO:0000256" key="3">
    <source>
        <dbReference type="ARBA" id="ARBA00022737"/>
    </source>
</evidence>
<dbReference type="GO" id="GO:0005634">
    <property type="term" value="C:nucleus"/>
    <property type="evidence" value="ECO:0007669"/>
    <property type="project" value="TreeGrafter"/>
</dbReference>
<evidence type="ECO:0000313" key="4">
    <source>
        <dbReference type="EMBL" id="KAG2388476.1"/>
    </source>
</evidence>
<comment type="caution">
    <text evidence="4">The sequence shown here is derived from an EMBL/GenBank/DDBJ whole genome shotgun (WGS) entry which is preliminary data.</text>
</comment>
<gene>
    <name evidence="4" type="ORF">C9374_000640</name>
</gene>
<accession>A0AA88GYS1</accession>
<sequence>MTSTQLRTTHSEQQRKDLAPITSPSMATITSVSPSYGILSMDLLISHIFPNFSWNWLFAVARLVSREWNKIITSPDIDICIESILTINSFTMSDKNRIIFIRQCMNNKFGSVTGIVLKGLEISFFEETAMKVHSQFKNQPFNLFSYFPKLQRVLVESIYSFEKVLPYMAKGNLQYLKKFEIYSNTMHDTDMQEFKSINLQSFQSLTMVRCHINDGVCDQLLKNNFSSLTELNLYGNAVKHDACHKISELSNLTMLNLCHNDIGPPGCLHLSKMTNLRKLFLKGCSISNQGCEYLSQMTEPTSLTELDVSSNNIDKNGCKHLKCFKNLLILDISNNTIGGEGLALLFEHESLPRLTDLDISRCEISNDLESFVTHAPRHIVRLNLASNTLREIAPLCDEKFSHLSHLNLCVNQLSGSACRDIAECKYFSKLTFLDLTFNQIQASGCGVLSNKNLSNLKTLTLAHNTITGEGLKNLSNGTLSSLETLILSSNSIGDEGCQFLANGVFPSLTDLSLSHNAITENGCLCFQRGTNNFPRLKCITLSGNEINDNGCKYLAETNQWKRTEIDVIISGNQISGKGHEYLCKANYAKVYTGISTVKDVYSRKSGCLQM</sequence>
<dbReference type="PROSITE" id="PS51450">
    <property type="entry name" value="LRR"/>
    <property type="match status" value="1"/>
</dbReference>
<dbReference type="GO" id="GO:0006913">
    <property type="term" value="P:nucleocytoplasmic transport"/>
    <property type="evidence" value="ECO:0007669"/>
    <property type="project" value="TreeGrafter"/>
</dbReference>
<dbReference type="GO" id="GO:0005829">
    <property type="term" value="C:cytosol"/>
    <property type="evidence" value="ECO:0007669"/>
    <property type="project" value="TreeGrafter"/>
</dbReference>
<dbReference type="RefSeq" id="XP_044552468.1">
    <property type="nucleotide sequence ID" value="XM_044696256.1"/>
</dbReference>
<proteinExistence type="predicted"/>
<dbReference type="SUPFAM" id="SSF52047">
    <property type="entry name" value="RNI-like"/>
    <property type="match status" value="1"/>
</dbReference>
<dbReference type="InterPro" id="IPR032675">
    <property type="entry name" value="LRR_dom_sf"/>
</dbReference>
<reference evidence="4 5" key="1">
    <citation type="journal article" date="2018" name="BMC Genomics">
        <title>The genome of Naegleria lovaniensis, the basis for a comparative approach to unravel pathogenicity factors of the human pathogenic amoeba N. fowleri.</title>
        <authorList>
            <person name="Liechti N."/>
            <person name="Schurch N."/>
            <person name="Bruggmann R."/>
            <person name="Wittwer M."/>
        </authorList>
    </citation>
    <scope>NUCLEOTIDE SEQUENCE [LARGE SCALE GENOMIC DNA]</scope>
    <source>
        <strain evidence="4 5">ATCC 30569</strain>
    </source>
</reference>
<keyword evidence="1" id="KW-0343">GTPase activation</keyword>
<dbReference type="AlphaFoldDB" id="A0AA88GYS1"/>
<dbReference type="InterPro" id="IPR006553">
    <property type="entry name" value="Leu-rich_rpt_Cys-con_subtyp"/>
</dbReference>
<keyword evidence="3" id="KW-0677">Repeat</keyword>
<dbReference type="GO" id="GO:0048471">
    <property type="term" value="C:perinuclear region of cytoplasm"/>
    <property type="evidence" value="ECO:0007669"/>
    <property type="project" value="TreeGrafter"/>
</dbReference>
<keyword evidence="2" id="KW-0433">Leucine-rich repeat</keyword>
<dbReference type="SMART" id="SM00368">
    <property type="entry name" value="LRR_RI"/>
    <property type="match status" value="6"/>
</dbReference>
<evidence type="ECO:0000256" key="2">
    <source>
        <dbReference type="ARBA" id="ARBA00022614"/>
    </source>
</evidence>
<dbReference type="GO" id="GO:0005096">
    <property type="term" value="F:GTPase activator activity"/>
    <property type="evidence" value="ECO:0007669"/>
    <property type="project" value="UniProtKB-KW"/>
</dbReference>
<dbReference type="InterPro" id="IPR027038">
    <property type="entry name" value="RanGap"/>
</dbReference>
<dbReference type="SMART" id="SM00365">
    <property type="entry name" value="LRR_SD22"/>
    <property type="match status" value="6"/>
</dbReference>
<keyword evidence="5" id="KW-1185">Reference proteome</keyword>
<dbReference type="PANTHER" id="PTHR24113:SF12">
    <property type="entry name" value="RAN GTPASE-ACTIVATING PROTEIN 1"/>
    <property type="match status" value="1"/>
</dbReference>
<evidence type="ECO:0000313" key="5">
    <source>
        <dbReference type="Proteomes" id="UP000816034"/>
    </source>
</evidence>
<dbReference type="GO" id="GO:0031267">
    <property type="term" value="F:small GTPase binding"/>
    <property type="evidence" value="ECO:0007669"/>
    <property type="project" value="TreeGrafter"/>
</dbReference>
<protein>
    <submittedName>
        <fullName evidence="4">Uncharacterized protein</fullName>
    </submittedName>
</protein>
<organism evidence="4 5">
    <name type="scientific">Naegleria lovaniensis</name>
    <name type="common">Amoeba</name>
    <dbReference type="NCBI Taxonomy" id="51637"/>
    <lineage>
        <taxon>Eukaryota</taxon>
        <taxon>Discoba</taxon>
        <taxon>Heterolobosea</taxon>
        <taxon>Tetramitia</taxon>
        <taxon>Eutetramitia</taxon>
        <taxon>Vahlkampfiidae</taxon>
        <taxon>Naegleria</taxon>
    </lineage>
</organism>
<dbReference type="InterPro" id="IPR001611">
    <property type="entry name" value="Leu-rich_rpt"/>
</dbReference>
<dbReference type="SMART" id="SM00367">
    <property type="entry name" value="LRR_CC"/>
    <property type="match status" value="7"/>
</dbReference>
<evidence type="ECO:0000256" key="1">
    <source>
        <dbReference type="ARBA" id="ARBA00022468"/>
    </source>
</evidence>
<dbReference type="Proteomes" id="UP000816034">
    <property type="component" value="Unassembled WGS sequence"/>
</dbReference>
<dbReference type="Pfam" id="PF13516">
    <property type="entry name" value="LRR_6"/>
    <property type="match status" value="8"/>
</dbReference>